<dbReference type="Proteomes" id="UP000011135">
    <property type="component" value="Unassembled WGS sequence"/>
</dbReference>
<reference evidence="3 4" key="1">
    <citation type="submission" date="2012-12" db="EMBL/GenBank/DDBJ databases">
        <title>Genome assembly of Fulvivirga imtechensis AK7.</title>
        <authorList>
            <person name="Nupur N."/>
            <person name="Khatri I."/>
            <person name="Kumar R."/>
            <person name="Subramanian S."/>
            <person name="Pinnaka A."/>
        </authorList>
    </citation>
    <scope>NUCLEOTIDE SEQUENCE [LARGE SCALE GENOMIC DNA]</scope>
    <source>
        <strain evidence="3 4">AK7</strain>
    </source>
</reference>
<comment type="caution">
    <text evidence="3">The sequence shown here is derived from an EMBL/GenBank/DDBJ whole genome shotgun (WGS) entry which is preliminary data.</text>
</comment>
<accession>L8JN64</accession>
<dbReference type="PROSITE" id="PS50943">
    <property type="entry name" value="HTH_CROC1"/>
    <property type="match status" value="1"/>
</dbReference>
<evidence type="ECO:0000259" key="2">
    <source>
        <dbReference type="PROSITE" id="PS50943"/>
    </source>
</evidence>
<dbReference type="Gene3D" id="1.10.260.40">
    <property type="entry name" value="lambda repressor-like DNA-binding domains"/>
    <property type="match status" value="1"/>
</dbReference>
<dbReference type="RefSeq" id="WP_009582633.1">
    <property type="nucleotide sequence ID" value="NZ_AMZN01000086.1"/>
</dbReference>
<dbReference type="AlphaFoldDB" id="L8JN64"/>
<evidence type="ECO:0000313" key="4">
    <source>
        <dbReference type="Proteomes" id="UP000011135"/>
    </source>
</evidence>
<feature type="domain" description="HTH cro/C1-type" evidence="2">
    <location>
        <begin position="8"/>
        <end position="62"/>
    </location>
</feature>
<dbReference type="EMBL" id="AMZN01000086">
    <property type="protein sequence ID" value="ELR68974.1"/>
    <property type="molecule type" value="Genomic_DNA"/>
</dbReference>
<evidence type="ECO:0000313" key="3">
    <source>
        <dbReference type="EMBL" id="ELR68974.1"/>
    </source>
</evidence>
<dbReference type="SMART" id="SM00530">
    <property type="entry name" value="HTH_XRE"/>
    <property type="match status" value="1"/>
</dbReference>
<keyword evidence="1" id="KW-0238">DNA-binding</keyword>
<dbReference type="PANTHER" id="PTHR46558:SF13">
    <property type="entry name" value="HTH-TYPE TRANSCRIPTIONAL REGULATOR IMMR"/>
    <property type="match status" value="1"/>
</dbReference>
<name>L8JN64_9BACT</name>
<dbReference type="eggNOG" id="COG1396">
    <property type="taxonomic scope" value="Bacteria"/>
</dbReference>
<dbReference type="STRING" id="1237149.C900_05532"/>
<dbReference type="OrthoDB" id="800066at2"/>
<dbReference type="GO" id="GO:0003677">
    <property type="term" value="F:DNA binding"/>
    <property type="evidence" value="ECO:0007669"/>
    <property type="project" value="UniProtKB-KW"/>
</dbReference>
<dbReference type="CDD" id="cd00093">
    <property type="entry name" value="HTH_XRE"/>
    <property type="match status" value="1"/>
</dbReference>
<proteinExistence type="predicted"/>
<dbReference type="SUPFAM" id="SSF47413">
    <property type="entry name" value="lambda repressor-like DNA-binding domains"/>
    <property type="match status" value="1"/>
</dbReference>
<dbReference type="NCBIfam" id="NF041951">
    <property type="entry name" value="phage_RstR"/>
    <property type="match status" value="1"/>
</dbReference>
<dbReference type="Pfam" id="PF01381">
    <property type="entry name" value="HTH_3"/>
    <property type="match status" value="1"/>
</dbReference>
<organism evidence="3 4">
    <name type="scientific">Fulvivirga imtechensis AK7</name>
    <dbReference type="NCBI Taxonomy" id="1237149"/>
    <lineage>
        <taxon>Bacteria</taxon>
        <taxon>Pseudomonadati</taxon>
        <taxon>Bacteroidota</taxon>
        <taxon>Cytophagia</taxon>
        <taxon>Cytophagales</taxon>
        <taxon>Fulvivirgaceae</taxon>
        <taxon>Fulvivirga</taxon>
    </lineage>
</organism>
<keyword evidence="4" id="KW-1185">Reference proteome</keyword>
<gene>
    <name evidence="3" type="ORF">C900_05532</name>
</gene>
<dbReference type="InterPro" id="IPR001387">
    <property type="entry name" value="Cro/C1-type_HTH"/>
</dbReference>
<dbReference type="InterPro" id="IPR049639">
    <property type="entry name" value="RstR"/>
</dbReference>
<protein>
    <recommendedName>
        <fullName evidence="2">HTH cro/C1-type domain-containing protein</fullName>
    </recommendedName>
</protein>
<sequence length="115" mass="13236">MKSFGKRLRECREEKGLSQQKLANELSTSHSVIGRYERDEMIPSIDVAKKMASLLDTTVGYLLGEVEEGDTFKDPTMLQRLKDINHLDEEERRCVLFSLDAILRDAKTRRAYATK</sequence>
<evidence type="ECO:0000256" key="1">
    <source>
        <dbReference type="ARBA" id="ARBA00023125"/>
    </source>
</evidence>
<dbReference type="PANTHER" id="PTHR46558">
    <property type="entry name" value="TRACRIPTIONAL REGULATORY PROTEIN-RELATED-RELATED"/>
    <property type="match status" value="1"/>
</dbReference>
<dbReference type="InterPro" id="IPR010982">
    <property type="entry name" value="Lambda_DNA-bd_dom_sf"/>
</dbReference>